<organism evidence="1 2">
    <name type="scientific">Catharanthus roseus</name>
    <name type="common">Madagascar periwinkle</name>
    <name type="synonym">Vinca rosea</name>
    <dbReference type="NCBI Taxonomy" id="4058"/>
    <lineage>
        <taxon>Eukaryota</taxon>
        <taxon>Viridiplantae</taxon>
        <taxon>Streptophyta</taxon>
        <taxon>Embryophyta</taxon>
        <taxon>Tracheophyta</taxon>
        <taxon>Spermatophyta</taxon>
        <taxon>Magnoliopsida</taxon>
        <taxon>eudicotyledons</taxon>
        <taxon>Gunneridae</taxon>
        <taxon>Pentapetalae</taxon>
        <taxon>asterids</taxon>
        <taxon>lamiids</taxon>
        <taxon>Gentianales</taxon>
        <taxon>Apocynaceae</taxon>
        <taxon>Rauvolfioideae</taxon>
        <taxon>Vinceae</taxon>
        <taxon>Catharanthinae</taxon>
        <taxon>Catharanthus</taxon>
    </lineage>
</organism>
<gene>
    <name evidence="1" type="ORF">M9H77_13621</name>
</gene>
<protein>
    <submittedName>
        <fullName evidence="1">Uncharacterized protein</fullName>
    </submittedName>
</protein>
<dbReference type="EMBL" id="CM044703">
    <property type="protein sequence ID" value="KAI5673257.1"/>
    <property type="molecule type" value="Genomic_DNA"/>
</dbReference>
<evidence type="ECO:0000313" key="2">
    <source>
        <dbReference type="Proteomes" id="UP001060085"/>
    </source>
</evidence>
<reference evidence="2" key="1">
    <citation type="journal article" date="2023" name="Nat. Plants">
        <title>Single-cell RNA sequencing provides a high-resolution roadmap for understanding the multicellular compartmentation of specialized metabolism.</title>
        <authorList>
            <person name="Sun S."/>
            <person name="Shen X."/>
            <person name="Li Y."/>
            <person name="Li Y."/>
            <person name="Wang S."/>
            <person name="Li R."/>
            <person name="Zhang H."/>
            <person name="Shen G."/>
            <person name="Guo B."/>
            <person name="Wei J."/>
            <person name="Xu J."/>
            <person name="St-Pierre B."/>
            <person name="Chen S."/>
            <person name="Sun C."/>
        </authorList>
    </citation>
    <scope>NUCLEOTIDE SEQUENCE [LARGE SCALE GENOMIC DNA]</scope>
</reference>
<proteinExistence type="predicted"/>
<comment type="caution">
    <text evidence="1">The sequence shown here is derived from an EMBL/GenBank/DDBJ whole genome shotgun (WGS) entry which is preliminary data.</text>
</comment>
<name>A0ACC0BKY7_CATRO</name>
<accession>A0ACC0BKY7</accession>
<keyword evidence="2" id="KW-1185">Reference proteome</keyword>
<dbReference type="Proteomes" id="UP001060085">
    <property type="component" value="Linkage Group LG03"/>
</dbReference>
<evidence type="ECO:0000313" key="1">
    <source>
        <dbReference type="EMBL" id="KAI5673257.1"/>
    </source>
</evidence>
<sequence>MSTGIEKCCYKISHIVRIRQMLRRWRKKAASSSTSSSSVQNVTQGRVPSDVPSGHVAVCVGTSRRRFVVRATYLNHPIFQNLLVQAEEEYGFANPGPLTIPCDESLFEEILRFVSQAESSSCARCITFDDFQICRQVDQRKTNLDGFVESRPLLGGYSDKTIC</sequence>